<comment type="caution">
    <text evidence="2">The sequence shown here is derived from an EMBL/GenBank/DDBJ whole genome shotgun (WGS) entry which is preliminary data.</text>
</comment>
<dbReference type="EMBL" id="JAANBB010000037">
    <property type="protein sequence ID" value="KAF7554066.1"/>
    <property type="molecule type" value="Genomic_DNA"/>
</dbReference>
<feature type="compositionally biased region" description="Polar residues" evidence="1">
    <location>
        <begin position="307"/>
        <end position="320"/>
    </location>
</feature>
<dbReference type="Gene3D" id="1.20.5.170">
    <property type="match status" value="1"/>
</dbReference>
<evidence type="ECO:0008006" key="4">
    <source>
        <dbReference type="Google" id="ProtNLM"/>
    </source>
</evidence>
<dbReference type="GO" id="GO:0003700">
    <property type="term" value="F:DNA-binding transcription factor activity"/>
    <property type="evidence" value="ECO:0007669"/>
    <property type="project" value="InterPro"/>
</dbReference>
<evidence type="ECO:0000313" key="3">
    <source>
        <dbReference type="Proteomes" id="UP000722485"/>
    </source>
</evidence>
<evidence type="ECO:0000313" key="2">
    <source>
        <dbReference type="EMBL" id="KAF7554066.1"/>
    </source>
</evidence>
<evidence type="ECO:0000256" key="1">
    <source>
        <dbReference type="SAM" id="MobiDB-lite"/>
    </source>
</evidence>
<dbReference type="InterPro" id="IPR046347">
    <property type="entry name" value="bZIP_sf"/>
</dbReference>
<dbReference type="CDD" id="cd14688">
    <property type="entry name" value="bZIP_YAP"/>
    <property type="match status" value="1"/>
</dbReference>
<gene>
    <name evidence="2" type="ORF">G7Z17_g3175</name>
</gene>
<name>A0A9P5LK94_9HYPO</name>
<dbReference type="Pfam" id="PF11905">
    <property type="entry name" value="DUF3425"/>
    <property type="match status" value="1"/>
</dbReference>
<feature type="region of interest" description="Disordered" evidence="1">
    <location>
        <begin position="1"/>
        <end position="56"/>
    </location>
</feature>
<dbReference type="PANTHER" id="PTHR37012:SF2">
    <property type="entry name" value="BZIP DOMAIN-CONTAINING PROTEIN-RELATED"/>
    <property type="match status" value="1"/>
</dbReference>
<feature type="region of interest" description="Disordered" evidence="1">
    <location>
        <begin position="174"/>
        <end position="201"/>
    </location>
</feature>
<feature type="compositionally biased region" description="Basic and acidic residues" evidence="1">
    <location>
        <begin position="38"/>
        <end position="53"/>
    </location>
</feature>
<dbReference type="Proteomes" id="UP000722485">
    <property type="component" value="Unassembled WGS sequence"/>
</dbReference>
<feature type="region of interest" description="Disordered" evidence="1">
    <location>
        <begin position="307"/>
        <end position="330"/>
    </location>
</feature>
<dbReference type="PANTHER" id="PTHR37012">
    <property type="entry name" value="B-ZIP TRANSCRIPTION FACTOR (EUROFUNG)-RELATED"/>
    <property type="match status" value="1"/>
</dbReference>
<protein>
    <recommendedName>
        <fullName evidence="4">BZIP domain-containing protein</fullName>
    </recommendedName>
</protein>
<sequence>MDQDAASGVFGKDPSLPDPQPSANPDTQSKTGDEIADEAEKRRERKRFTDRVAQRQHRKRQKLYIEELEDQLRVLRSGGQSEVAQLTAHNARLYDEVMNIRTQVWPTSTGSDADEPKLKRFHGLWDEMEDLLRRQRLLRQHSALRASWDTQSPHPDPHSPDLVGGLATWNTRSELGPNALDCTETRPADLATPTQAEPVPMDITPASEEMDETATVGDPVPASFDNTIASHIDGSEATSSDDTSAARVQLQQSLPNAAGCSRGGSQLVRDTDTLRDQIREANGHSVSDDGTAVDWIHIYQQLDNGMSSLPSQGVHTSHQNPAHPHGAQSTSNAMLAPLSQCRDAIIELGNFLDVDAWSSQSNNLPNQASSLNTERLTSTLLSAEAGPRQSGNAAPRCDTISTAPVHSIESILDLLGTCMGQWIPPPSPMSMAMPLMEFLAAYWVMYLLLRWQVIRDESAYESVPSWLRPTQLQLTVPHPLAADLVPWPEIREELIHMSLTDETGPYDVSRDIIRHMTVDIHNLEQTGLQDLHRLEAAILDLKNWRLSEEFFDRYPQWKCLKTRDRNFQPLLKATETLVF</sequence>
<dbReference type="SUPFAM" id="SSF57959">
    <property type="entry name" value="Leucine zipper domain"/>
    <property type="match status" value="1"/>
</dbReference>
<dbReference type="AlphaFoldDB" id="A0A9P5LK94"/>
<organism evidence="2 3">
    <name type="scientific">Cylindrodendrum hubeiense</name>
    <dbReference type="NCBI Taxonomy" id="595255"/>
    <lineage>
        <taxon>Eukaryota</taxon>
        <taxon>Fungi</taxon>
        <taxon>Dikarya</taxon>
        <taxon>Ascomycota</taxon>
        <taxon>Pezizomycotina</taxon>
        <taxon>Sordariomycetes</taxon>
        <taxon>Hypocreomycetidae</taxon>
        <taxon>Hypocreales</taxon>
        <taxon>Nectriaceae</taxon>
        <taxon>Cylindrodendrum</taxon>
    </lineage>
</organism>
<dbReference type="InterPro" id="IPR021833">
    <property type="entry name" value="DUF3425"/>
</dbReference>
<reference evidence="2" key="1">
    <citation type="submission" date="2020-03" db="EMBL/GenBank/DDBJ databases">
        <title>Draft Genome Sequence of Cylindrodendrum hubeiense.</title>
        <authorList>
            <person name="Buettner E."/>
            <person name="Kellner H."/>
        </authorList>
    </citation>
    <scope>NUCLEOTIDE SEQUENCE</scope>
    <source>
        <strain evidence="2">IHI 201604</strain>
    </source>
</reference>
<keyword evidence="3" id="KW-1185">Reference proteome</keyword>
<accession>A0A9P5LK94</accession>
<dbReference type="OrthoDB" id="4161589at2759"/>
<proteinExistence type="predicted"/>